<dbReference type="SUPFAM" id="SSF75217">
    <property type="entry name" value="alpha/beta knot"/>
    <property type="match status" value="1"/>
</dbReference>
<feature type="non-terminal residue" evidence="5">
    <location>
        <position position="231"/>
    </location>
</feature>
<dbReference type="Gene3D" id="3.30.1330.30">
    <property type="match status" value="1"/>
</dbReference>
<dbReference type="GO" id="GO:0008173">
    <property type="term" value="F:RNA methyltransferase activity"/>
    <property type="evidence" value="ECO:0007669"/>
    <property type="project" value="InterPro"/>
</dbReference>
<dbReference type="SMART" id="SM00967">
    <property type="entry name" value="SpoU_sub_bind"/>
    <property type="match status" value="1"/>
</dbReference>
<dbReference type="GO" id="GO:0032259">
    <property type="term" value="P:methylation"/>
    <property type="evidence" value="ECO:0007669"/>
    <property type="project" value="UniProtKB-KW"/>
</dbReference>
<dbReference type="InterPro" id="IPR001537">
    <property type="entry name" value="SpoU_MeTrfase"/>
</dbReference>
<dbReference type="InterPro" id="IPR051259">
    <property type="entry name" value="rRNA_Methyltransferase"/>
</dbReference>
<proteinExistence type="inferred from homology"/>
<name>A0A9D1NLN6_9BACT</name>
<dbReference type="InterPro" id="IPR053888">
    <property type="entry name" value="MRM3-like_sub_bind"/>
</dbReference>
<accession>A0A9D1NLN6</accession>
<comment type="similarity">
    <text evidence="1">Belongs to the class IV-like SAM-binding methyltransferase superfamily. RNA methyltransferase TrmH family.</text>
</comment>
<dbReference type="Pfam" id="PF00588">
    <property type="entry name" value="SpoU_methylase"/>
    <property type="match status" value="1"/>
</dbReference>
<dbReference type="PANTHER" id="PTHR43191:SF2">
    <property type="entry name" value="RRNA METHYLTRANSFERASE 3, MITOCHONDRIAL"/>
    <property type="match status" value="1"/>
</dbReference>
<dbReference type="GO" id="GO:0003723">
    <property type="term" value="F:RNA binding"/>
    <property type="evidence" value="ECO:0007669"/>
    <property type="project" value="InterPro"/>
</dbReference>
<dbReference type="Gene3D" id="3.40.1280.10">
    <property type="match status" value="1"/>
</dbReference>
<dbReference type="SUPFAM" id="SSF55315">
    <property type="entry name" value="L30e-like"/>
    <property type="match status" value="1"/>
</dbReference>
<evidence type="ECO:0000313" key="6">
    <source>
        <dbReference type="Proteomes" id="UP000886812"/>
    </source>
</evidence>
<keyword evidence="2 5" id="KW-0489">Methyltransferase</keyword>
<comment type="caution">
    <text evidence="5">The sequence shown here is derived from an EMBL/GenBank/DDBJ whole genome shotgun (WGS) entry which is preliminary data.</text>
</comment>
<dbReference type="InterPro" id="IPR029028">
    <property type="entry name" value="Alpha/beta_knot_MTases"/>
</dbReference>
<dbReference type="InterPro" id="IPR029064">
    <property type="entry name" value="Ribosomal_eL30-like_sf"/>
</dbReference>
<gene>
    <name evidence="5" type="ORF">IAC75_07105</name>
</gene>
<dbReference type="InterPro" id="IPR013123">
    <property type="entry name" value="SpoU_subst-bd"/>
</dbReference>
<evidence type="ECO:0000313" key="5">
    <source>
        <dbReference type="EMBL" id="HIV04894.1"/>
    </source>
</evidence>
<protein>
    <submittedName>
        <fullName evidence="5">RNA methyltransferase</fullName>
    </submittedName>
</protein>
<sequence length="231" mass="24932">MQRLARLRERAARAAERVFLLEGMRELERAAAAGVRFSEFYFCPELMRGAAAEKIFADARLRLPAEKITELSRPAFEKISYRDRPEGVLAVAEMRSHALEDLRVPAGTPPLFLVAESVEKPGNLGALLRTADSVGCTALICCGDAGTDVYNPNAIRASQGALFTVPLAVASAEAARDWLEARGVTIFAAAPAAEKIYWDCDFRGSAAILAGAEATGLTDFWLGENAARDAR</sequence>
<dbReference type="Pfam" id="PF22435">
    <property type="entry name" value="MRM3-like_sub_bind"/>
    <property type="match status" value="1"/>
</dbReference>
<dbReference type="GO" id="GO:0005737">
    <property type="term" value="C:cytoplasm"/>
    <property type="evidence" value="ECO:0007669"/>
    <property type="project" value="UniProtKB-ARBA"/>
</dbReference>
<reference evidence="5" key="1">
    <citation type="submission" date="2020-10" db="EMBL/GenBank/DDBJ databases">
        <authorList>
            <person name="Gilroy R."/>
        </authorList>
    </citation>
    <scope>NUCLEOTIDE SEQUENCE</scope>
    <source>
        <strain evidence="5">10669</strain>
    </source>
</reference>
<dbReference type="PANTHER" id="PTHR43191">
    <property type="entry name" value="RRNA METHYLTRANSFERASE 3"/>
    <property type="match status" value="1"/>
</dbReference>
<evidence type="ECO:0000259" key="4">
    <source>
        <dbReference type="SMART" id="SM00967"/>
    </source>
</evidence>
<dbReference type="Proteomes" id="UP000886812">
    <property type="component" value="Unassembled WGS sequence"/>
</dbReference>
<evidence type="ECO:0000256" key="1">
    <source>
        <dbReference type="ARBA" id="ARBA00007228"/>
    </source>
</evidence>
<dbReference type="EMBL" id="DVOG01000187">
    <property type="protein sequence ID" value="HIV04894.1"/>
    <property type="molecule type" value="Genomic_DNA"/>
</dbReference>
<evidence type="ECO:0000256" key="3">
    <source>
        <dbReference type="ARBA" id="ARBA00022679"/>
    </source>
</evidence>
<dbReference type="GO" id="GO:0006396">
    <property type="term" value="P:RNA processing"/>
    <property type="evidence" value="ECO:0007669"/>
    <property type="project" value="InterPro"/>
</dbReference>
<evidence type="ECO:0000256" key="2">
    <source>
        <dbReference type="ARBA" id="ARBA00022603"/>
    </source>
</evidence>
<reference evidence="5" key="2">
    <citation type="journal article" date="2021" name="PeerJ">
        <title>Extensive microbial diversity within the chicken gut microbiome revealed by metagenomics and culture.</title>
        <authorList>
            <person name="Gilroy R."/>
            <person name="Ravi A."/>
            <person name="Getino M."/>
            <person name="Pursley I."/>
            <person name="Horton D.L."/>
            <person name="Alikhan N.F."/>
            <person name="Baker D."/>
            <person name="Gharbi K."/>
            <person name="Hall N."/>
            <person name="Watson M."/>
            <person name="Adriaenssens E.M."/>
            <person name="Foster-Nyarko E."/>
            <person name="Jarju S."/>
            <person name="Secka A."/>
            <person name="Antonio M."/>
            <person name="Oren A."/>
            <person name="Chaudhuri R.R."/>
            <person name="La Ragione R."/>
            <person name="Hildebrand F."/>
            <person name="Pallen M.J."/>
        </authorList>
    </citation>
    <scope>NUCLEOTIDE SEQUENCE</scope>
    <source>
        <strain evidence="5">10669</strain>
    </source>
</reference>
<keyword evidence="3" id="KW-0808">Transferase</keyword>
<feature type="domain" description="RNA 2-O ribose methyltransferase substrate binding" evidence="4">
    <location>
        <begin position="20"/>
        <end position="98"/>
    </location>
</feature>
<dbReference type="AlphaFoldDB" id="A0A9D1NLN6"/>
<organism evidence="5 6">
    <name type="scientific">Candidatus Spyradosoma merdigallinarum</name>
    <dbReference type="NCBI Taxonomy" id="2840950"/>
    <lineage>
        <taxon>Bacteria</taxon>
        <taxon>Pseudomonadati</taxon>
        <taxon>Verrucomicrobiota</taxon>
        <taxon>Opitutia</taxon>
        <taxon>Opitutia incertae sedis</taxon>
        <taxon>Candidatus Spyradosoma</taxon>
    </lineage>
</organism>
<dbReference type="InterPro" id="IPR029026">
    <property type="entry name" value="tRNA_m1G_MTases_N"/>
</dbReference>